<evidence type="ECO:0000313" key="2">
    <source>
        <dbReference type="EMBL" id="KAF7845571.1"/>
    </source>
</evidence>
<feature type="region of interest" description="Disordered" evidence="1">
    <location>
        <begin position="21"/>
        <end position="54"/>
    </location>
</feature>
<accession>A0A834XKM9</accession>
<name>A0A834XKM9_9FABA</name>
<proteinExistence type="predicted"/>
<sequence length="112" mass="12649">MKDRKKKQILNLLQLRRVQRKKRSLTSNAKMASSSSSGQLVRVAPTKREGTSCKLRDNDRTELGLGFLRAIQSTLLLKRLFREKGKVVLSFTTSFSPTRIPSTSRGKQPSLC</sequence>
<dbReference type="AlphaFoldDB" id="A0A834XKM9"/>
<reference evidence="2" key="1">
    <citation type="submission" date="2020-09" db="EMBL/GenBank/DDBJ databases">
        <title>Genome-Enabled Discovery of Anthraquinone Biosynthesis in Senna tora.</title>
        <authorList>
            <person name="Kang S.-H."/>
            <person name="Pandey R.P."/>
            <person name="Lee C.-M."/>
            <person name="Sim J.-S."/>
            <person name="Jeong J.-T."/>
            <person name="Choi B.-S."/>
            <person name="Jung M."/>
            <person name="Ginzburg D."/>
            <person name="Zhao K."/>
            <person name="Won S.Y."/>
            <person name="Oh T.-J."/>
            <person name="Yu Y."/>
            <person name="Kim N.-H."/>
            <person name="Lee O.R."/>
            <person name="Lee T.-H."/>
            <person name="Bashyal P."/>
            <person name="Kim T.-S."/>
            <person name="Lee W.-H."/>
            <person name="Kawkins C."/>
            <person name="Kim C.-K."/>
            <person name="Kim J.S."/>
            <person name="Ahn B.O."/>
            <person name="Rhee S.Y."/>
            <person name="Sohng J.K."/>
        </authorList>
    </citation>
    <scope>NUCLEOTIDE SEQUENCE</scope>
    <source>
        <tissue evidence="2">Leaf</tissue>
    </source>
</reference>
<evidence type="ECO:0000313" key="3">
    <source>
        <dbReference type="Proteomes" id="UP000634136"/>
    </source>
</evidence>
<dbReference type="Proteomes" id="UP000634136">
    <property type="component" value="Unassembled WGS sequence"/>
</dbReference>
<keyword evidence="3" id="KW-1185">Reference proteome</keyword>
<protein>
    <submittedName>
        <fullName evidence="2">Uncharacterized protein</fullName>
    </submittedName>
</protein>
<evidence type="ECO:0000256" key="1">
    <source>
        <dbReference type="SAM" id="MobiDB-lite"/>
    </source>
</evidence>
<gene>
    <name evidence="2" type="ORF">G2W53_002476</name>
</gene>
<organism evidence="2 3">
    <name type="scientific">Senna tora</name>
    <dbReference type="NCBI Taxonomy" id="362788"/>
    <lineage>
        <taxon>Eukaryota</taxon>
        <taxon>Viridiplantae</taxon>
        <taxon>Streptophyta</taxon>
        <taxon>Embryophyta</taxon>
        <taxon>Tracheophyta</taxon>
        <taxon>Spermatophyta</taxon>
        <taxon>Magnoliopsida</taxon>
        <taxon>eudicotyledons</taxon>
        <taxon>Gunneridae</taxon>
        <taxon>Pentapetalae</taxon>
        <taxon>rosids</taxon>
        <taxon>fabids</taxon>
        <taxon>Fabales</taxon>
        <taxon>Fabaceae</taxon>
        <taxon>Caesalpinioideae</taxon>
        <taxon>Cassia clade</taxon>
        <taxon>Senna</taxon>
    </lineage>
</organism>
<dbReference type="EMBL" id="JAAIUW010000001">
    <property type="protein sequence ID" value="KAF7845571.1"/>
    <property type="molecule type" value="Genomic_DNA"/>
</dbReference>
<comment type="caution">
    <text evidence="2">The sequence shown here is derived from an EMBL/GenBank/DDBJ whole genome shotgun (WGS) entry which is preliminary data.</text>
</comment>